<evidence type="ECO:0000313" key="1">
    <source>
        <dbReference type="EMBL" id="QNO43694.1"/>
    </source>
</evidence>
<dbReference type="AlphaFoldDB" id="A0A7G9YRL5"/>
<evidence type="ECO:0000313" key="3">
    <source>
        <dbReference type="EMBL" id="QNO50649.1"/>
    </source>
</evidence>
<accession>A0A7G9YRL5</accession>
<name>A0A7G9YRL5_9EURY</name>
<evidence type="ECO:0000313" key="2">
    <source>
        <dbReference type="EMBL" id="QNO43951.1"/>
    </source>
</evidence>
<proteinExistence type="predicted"/>
<dbReference type="EMBL" id="MT631446">
    <property type="protein sequence ID" value="QNO50649.1"/>
    <property type="molecule type" value="Genomic_DNA"/>
</dbReference>
<protein>
    <submittedName>
        <fullName evidence="3">Uncharacterized protein</fullName>
    </submittedName>
</protein>
<gene>
    <name evidence="2" type="ORF">AECFJODE_00004</name>
    <name evidence="3" type="ORF">BCJHFGCD_00003</name>
    <name evidence="1" type="ORF">FICJDHNH_00034</name>
</gene>
<organism evidence="3">
    <name type="scientific">Candidatus Methanogaster sp. ANME-2c ERB4</name>
    <dbReference type="NCBI Taxonomy" id="2759911"/>
    <lineage>
        <taxon>Archaea</taxon>
        <taxon>Methanobacteriati</taxon>
        <taxon>Methanobacteriota</taxon>
        <taxon>Stenosarchaea group</taxon>
        <taxon>Methanomicrobia</taxon>
        <taxon>Methanosarcinales</taxon>
        <taxon>ANME-2 cluster</taxon>
        <taxon>Candidatus Methanogasteraceae</taxon>
        <taxon>Candidatus Methanogaster</taxon>
    </lineage>
</organism>
<dbReference type="EMBL" id="MT630849">
    <property type="protein sequence ID" value="QNO43694.1"/>
    <property type="molecule type" value="Genomic_DNA"/>
</dbReference>
<sequence length="68" mass="7954">MRQEFVCQIRIEFLDIYKINIQTSTFRVFVRQSKDVSDVVTIKKLIPLGRCVVFHVVSGMVSVRYLGF</sequence>
<dbReference type="EMBL" id="MT630878">
    <property type="protein sequence ID" value="QNO43951.1"/>
    <property type="molecule type" value="Genomic_DNA"/>
</dbReference>
<reference evidence="3" key="1">
    <citation type="submission" date="2020-06" db="EMBL/GenBank/DDBJ databases">
        <title>Unique genomic features of the anaerobic methanotrophic archaea.</title>
        <authorList>
            <person name="Chadwick G.L."/>
            <person name="Skennerton C.T."/>
            <person name="Laso-Perez R."/>
            <person name="Leu A.O."/>
            <person name="Speth D.R."/>
            <person name="Yu H."/>
            <person name="Morgan-Lang C."/>
            <person name="Hatzenpichler R."/>
            <person name="Goudeau D."/>
            <person name="Malmstrom R."/>
            <person name="Brazelton W.J."/>
            <person name="Woyke T."/>
            <person name="Hallam S.J."/>
            <person name="Tyson G.W."/>
            <person name="Wegener G."/>
            <person name="Boetius A."/>
            <person name="Orphan V."/>
        </authorList>
    </citation>
    <scope>NUCLEOTIDE SEQUENCE</scope>
</reference>